<dbReference type="InterPro" id="IPR050653">
    <property type="entry name" value="Prot_Inhib_GrowthFact_Antg"/>
</dbReference>
<comment type="caution">
    <text evidence="6">The sequence shown here is derived from an EMBL/GenBank/DDBJ whole genome shotgun (WGS) entry which is preliminary data.</text>
</comment>
<sequence>MNHGFACCFTFSLFLVFCVSNALPTDDWLSYIYTTLVADESSSVEDSFREDMIPAGGVKWQGSFASSQRQSKRCNKTCSKLLQPVCGTDGQSYLNECLLEIASCKSEKKGDGAIQVANPGQCVDERK</sequence>
<dbReference type="GO" id="GO:0005576">
    <property type="term" value="C:extracellular region"/>
    <property type="evidence" value="ECO:0007669"/>
    <property type="project" value="TreeGrafter"/>
</dbReference>
<evidence type="ECO:0000256" key="2">
    <source>
        <dbReference type="ARBA" id="ARBA00022900"/>
    </source>
</evidence>
<dbReference type="InterPro" id="IPR002350">
    <property type="entry name" value="Kazal_dom"/>
</dbReference>
<evidence type="ECO:0000256" key="3">
    <source>
        <dbReference type="ARBA" id="ARBA00023157"/>
    </source>
</evidence>
<gene>
    <name evidence="6" type="ORF">SK128_018731</name>
</gene>
<keyword evidence="1" id="KW-0646">Protease inhibitor</keyword>
<dbReference type="PANTHER" id="PTHR10913:SF45">
    <property type="entry name" value="FOLLISTATIN, ISOFORM A-RELATED"/>
    <property type="match status" value="1"/>
</dbReference>
<keyword evidence="4" id="KW-0732">Signal</keyword>
<dbReference type="SUPFAM" id="SSF100895">
    <property type="entry name" value="Kazal-type serine protease inhibitors"/>
    <property type="match status" value="1"/>
</dbReference>
<organism evidence="6 7">
    <name type="scientific">Halocaridina rubra</name>
    <name type="common">Hawaiian red shrimp</name>
    <dbReference type="NCBI Taxonomy" id="373956"/>
    <lineage>
        <taxon>Eukaryota</taxon>
        <taxon>Metazoa</taxon>
        <taxon>Ecdysozoa</taxon>
        <taxon>Arthropoda</taxon>
        <taxon>Crustacea</taxon>
        <taxon>Multicrustacea</taxon>
        <taxon>Malacostraca</taxon>
        <taxon>Eumalacostraca</taxon>
        <taxon>Eucarida</taxon>
        <taxon>Decapoda</taxon>
        <taxon>Pleocyemata</taxon>
        <taxon>Caridea</taxon>
        <taxon>Atyoidea</taxon>
        <taxon>Atyidae</taxon>
        <taxon>Halocaridina</taxon>
    </lineage>
</organism>
<evidence type="ECO:0000313" key="7">
    <source>
        <dbReference type="Proteomes" id="UP001381693"/>
    </source>
</evidence>
<dbReference type="PROSITE" id="PS51465">
    <property type="entry name" value="KAZAL_2"/>
    <property type="match status" value="1"/>
</dbReference>
<dbReference type="Gene3D" id="3.30.60.30">
    <property type="match status" value="1"/>
</dbReference>
<evidence type="ECO:0000259" key="5">
    <source>
        <dbReference type="PROSITE" id="PS51465"/>
    </source>
</evidence>
<dbReference type="CDD" id="cd00104">
    <property type="entry name" value="KAZAL_FS"/>
    <property type="match status" value="1"/>
</dbReference>
<reference evidence="6 7" key="1">
    <citation type="submission" date="2023-11" db="EMBL/GenBank/DDBJ databases">
        <title>Halocaridina rubra genome assembly.</title>
        <authorList>
            <person name="Smith C."/>
        </authorList>
    </citation>
    <scope>NUCLEOTIDE SEQUENCE [LARGE SCALE GENOMIC DNA]</scope>
    <source>
        <strain evidence="6">EP-1</strain>
        <tissue evidence="6">Whole</tissue>
    </source>
</reference>
<evidence type="ECO:0000256" key="4">
    <source>
        <dbReference type="SAM" id="SignalP"/>
    </source>
</evidence>
<feature type="domain" description="Kazal-like" evidence="5">
    <location>
        <begin position="68"/>
        <end position="124"/>
    </location>
</feature>
<feature type="chain" id="PRO_5042813548" description="Kazal-like domain-containing protein" evidence="4">
    <location>
        <begin position="23"/>
        <end position="127"/>
    </location>
</feature>
<dbReference type="PANTHER" id="PTHR10913">
    <property type="entry name" value="FOLLISTATIN-RELATED"/>
    <property type="match status" value="1"/>
</dbReference>
<dbReference type="AlphaFoldDB" id="A0AAN8WYR4"/>
<protein>
    <recommendedName>
        <fullName evidence="5">Kazal-like domain-containing protein</fullName>
    </recommendedName>
</protein>
<keyword evidence="7" id="KW-1185">Reference proteome</keyword>
<dbReference type="SMART" id="SM00280">
    <property type="entry name" value="KAZAL"/>
    <property type="match status" value="1"/>
</dbReference>
<accession>A0AAN8WYR4</accession>
<dbReference type="InterPro" id="IPR036058">
    <property type="entry name" value="Kazal_dom_sf"/>
</dbReference>
<dbReference type="EMBL" id="JAXCGZ010013209">
    <property type="protein sequence ID" value="KAK7073397.1"/>
    <property type="molecule type" value="Genomic_DNA"/>
</dbReference>
<name>A0AAN8WYR4_HALRR</name>
<evidence type="ECO:0000313" key="6">
    <source>
        <dbReference type="EMBL" id="KAK7073397.1"/>
    </source>
</evidence>
<dbReference type="Pfam" id="PF00050">
    <property type="entry name" value="Kazal_1"/>
    <property type="match status" value="1"/>
</dbReference>
<keyword evidence="3" id="KW-1015">Disulfide bond</keyword>
<dbReference type="Proteomes" id="UP001381693">
    <property type="component" value="Unassembled WGS sequence"/>
</dbReference>
<proteinExistence type="predicted"/>
<keyword evidence="2" id="KW-0722">Serine protease inhibitor</keyword>
<feature type="signal peptide" evidence="4">
    <location>
        <begin position="1"/>
        <end position="22"/>
    </location>
</feature>
<evidence type="ECO:0000256" key="1">
    <source>
        <dbReference type="ARBA" id="ARBA00022690"/>
    </source>
</evidence>